<feature type="domain" description="F-BAR" evidence="6">
    <location>
        <begin position="8"/>
        <end position="544"/>
    </location>
</feature>
<dbReference type="OrthoDB" id="2155291at2759"/>
<evidence type="ECO:0000259" key="4">
    <source>
        <dbReference type="PROSITE" id="PS50186"/>
    </source>
</evidence>
<dbReference type="GO" id="GO:0007010">
    <property type="term" value="P:cytoskeleton organization"/>
    <property type="evidence" value="ECO:0007669"/>
    <property type="project" value="TreeGrafter"/>
</dbReference>
<feature type="compositionally biased region" description="Low complexity" evidence="3">
    <location>
        <begin position="1043"/>
        <end position="1071"/>
    </location>
</feature>
<feature type="region of interest" description="Disordered" evidence="3">
    <location>
        <begin position="187"/>
        <end position="214"/>
    </location>
</feature>
<dbReference type="PANTHER" id="PTHR23065:SF17">
    <property type="entry name" value="RHO-GTPASE-ACTIVATING PROTEIN RGD2"/>
    <property type="match status" value="1"/>
</dbReference>
<dbReference type="InterPro" id="IPR027267">
    <property type="entry name" value="AH/BAR_dom_sf"/>
</dbReference>
<feature type="compositionally biased region" description="Polar residues" evidence="3">
    <location>
        <begin position="1081"/>
        <end position="1102"/>
    </location>
</feature>
<dbReference type="PROSITE" id="PS50186">
    <property type="entry name" value="DEP"/>
    <property type="match status" value="1"/>
</dbReference>
<evidence type="ECO:0000256" key="1">
    <source>
        <dbReference type="PROSITE-ProRule" id="PRU01077"/>
    </source>
</evidence>
<sequence length="1146" mass="126186">MAVLSLPLSFQNSFWSQDYRTGLEVLYTQLEKGVLENEEIVAFIWARASAESALASTLTAAGPAGIEQFVYAPSRIADGVTKGKAFAREDGASLHVAFRGLKEESIAQGKAHEAIAAELRDVVAAPFEKWAHGYRERLWNSKHNMLDGFMHAYEAAQVEVTKLKHDYLNKMRRADEAEDDARFAPIPQSVGDKFTTSPSMVPRDKPRVPTRTPTMTERISQRFKELRLQAGHATSPEKVEVQFDAGTDVESEKGTPRVDKGKGRAIEDVASPERMASPPPMSPPLPPARLNTNPMPPPPAPPLTIAGLEMAPTDVSDLLKRARDTMPLRPVRFPLIGEYQDCFSGEDFASWLKENVKDFSGSLDHAAFAARELTEKHNLLRRVGEFGNDFENVDDAFYQFRGKAFELGTATAPAENAASPIQKTLSPMAEAVATRTTTIASLVSKALNANGSAEPVHIRARRDADAADREYRIAVRKLDRQRLGLEERIEETLKTLQKWELDRLRAVKTVLRQYQTAVAKLAKAYEPSLERSNVLIDSYAPEADLKVFIEHYRTGPFRPEPRVYESVTHDESDVVFGIDLRRWADSAMWPGSEEKKDKPDVPPVITLMLNAINAAYSKLPNDTERRKTWIYDVPLPAVHHIRESLNAIPPEQPFPDDILEKYDAPVLAGAIKLWALELNPPLGMYEGWDELRKLYPTVGSNAKAEDSHTEEQHILELQAALQRLPRVHLLTLDTIVKHLKELIATTPAAETDESNEVYVTKLALTMGRTILRPKQESEISIQDRHPTLLFMDLINKYDSIVPPAIERKKRESQRKMPVRRRTRPIDMRMSRSRISAGADLKELQAEQLAQRTGARVLRSSPPLPPPAPSLPTVPASPAALSPESQEISSSAIMKSAEPGETFASLPPPVVQSTEKVSPLAQQGPTENTTPPYANIPPPPPLAKTTTPEVPPPPPLEKPTQPPHPVFKDPPPEDDDLPPRPTFKEPPAESDEEQPMPTFQPPAPAEPVPEPAPKLAPAAIPAALRTASRPNSRPGSPRVSSQEPSRSPSPTKPSSPTGAALSRSTRPSRGPRTSGGGSVSSMVNNFNRQSQVMDRSSSPSGLNGASGLRRNGSKPGAGHAKRGSVSRVSELSRRTMASDAEDEVVDR</sequence>
<feature type="compositionally biased region" description="Polar residues" evidence="3">
    <location>
        <begin position="1027"/>
        <end position="1042"/>
    </location>
</feature>
<keyword evidence="8" id="KW-1185">Reference proteome</keyword>
<feature type="domain" description="Rho-GAP" evidence="5">
    <location>
        <begin position="578"/>
        <end position="801"/>
    </location>
</feature>
<dbReference type="InterPro" id="IPR001060">
    <property type="entry name" value="FCH_dom"/>
</dbReference>
<dbReference type="InterPro" id="IPR000198">
    <property type="entry name" value="RhoGAP_dom"/>
</dbReference>
<dbReference type="GO" id="GO:0005737">
    <property type="term" value="C:cytoplasm"/>
    <property type="evidence" value="ECO:0007669"/>
    <property type="project" value="TreeGrafter"/>
</dbReference>
<reference evidence="7 8" key="1">
    <citation type="journal article" date="2016" name="Mol. Biol. Evol.">
        <title>Comparative Genomics of Early-Diverging Mushroom-Forming Fungi Provides Insights into the Origins of Lignocellulose Decay Capabilities.</title>
        <authorList>
            <person name="Nagy L.G."/>
            <person name="Riley R."/>
            <person name="Tritt A."/>
            <person name="Adam C."/>
            <person name="Daum C."/>
            <person name="Floudas D."/>
            <person name="Sun H."/>
            <person name="Yadav J.S."/>
            <person name="Pangilinan J."/>
            <person name="Larsson K.H."/>
            <person name="Matsuura K."/>
            <person name="Barry K."/>
            <person name="Labutti K."/>
            <person name="Kuo R."/>
            <person name="Ohm R.A."/>
            <person name="Bhattacharya S.S."/>
            <person name="Shirouzu T."/>
            <person name="Yoshinaga Y."/>
            <person name="Martin F.M."/>
            <person name="Grigoriev I.V."/>
            <person name="Hibbett D.S."/>
        </authorList>
    </citation>
    <scope>NUCLEOTIDE SEQUENCE [LARGE SCALE GENOMIC DNA]</scope>
    <source>
        <strain evidence="7 8">L-15889</strain>
    </source>
</reference>
<dbReference type="STRING" id="1314783.A0A165MFR6"/>
<dbReference type="SUPFAM" id="SSF48350">
    <property type="entry name" value="GTPase activation domain, GAP"/>
    <property type="match status" value="1"/>
</dbReference>
<dbReference type="Gene3D" id="1.20.1270.60">
    <property type="entry name" value="Arfaptin homology (AH) domain/BAR domain"/>
    <property type="match status" value="2"/>
</dbReference>
<feature type="compositionally biased region" description="Polar residues" evidence="3">
    <location>
        <begin position="910"/>
        <end position="927"/>
    </location>
</feature>
<feature type="region of interest" description="Disordered" evidence="3">
    <location>
        <begin position="804"/>
        <end position="1146"/>
    </location>
</feature>
<protein>
    <recommendedName>
        <fullName evidence="9">Rho-GAP domain-containing protein</fullName>
    </recommendedName>
</protein>
<feature type="compositionally biased region" description="Pro residues" evidence="3">
    <location>
        <begin position="997"/>
        <end position="1013"/>
    </location>
</feature>
<evidence type="ECO:0000259" key="5">
    <source>
        <dbReference type="PROSITE" id="PS50238"/>
    </source>
</evidence>
<dbReference type="SMART" id="SM00324">
    <property type="entry name" value="RhoGAP"/>
    <property type="match status" value="1"/>
</dbReference>
<dbReference type="GO" id="GO:0000935">
    <property type="term" value="C:division septum"/>
    <property type="evidence" value="ECO:0007669"/>
    <property type="project" value="TreeGrafter"/>
</dbReference>
<dbReference type="AlphaFoldDB" id="A0A165MFR6"/>
<feature type="coiled-coil region" evidence="2">
    <location>
        <begin position="475"/>
        <end position="502"/>
    </location>
</feature>
<dbReference type="Gene3D" id="1.10.555.10">
    <property type="entry name" value="Rho GTPase activation protein"/>
    <property type="match status" value="1"/>
</dbReference>
<dbReference type="SMART" id="SM00055">
    <property type="entry name" value="FCH"/>
    <property type="match status" value="1"/>
</dbReference>
<dbReference type="SUPFAM" id="SSF103657">
    <property type="entry name" value="BAR/IMD domain-like"/>
    <property type="match status" value="2"/>
</dbReference>
<dbReference type="Pfam" id="PF00620">
    <property type="entry name" value="RhoGAP"/>
    <property type="match status" value="1"/>
</dbReference>
<dbReference type="InterPro" id="IPR000591">
    <property type="entry name" value="DEP_dom"/>
</dbReference>
<organism evidence="7 8">
    <name type="scientific">Daedalea quercina L-15889</name>
    <dbReference type="NCBI Taxonomy" id="1314783"/>
    <lineage>
        <taxon>Eukaryota</taxon>
        <taxon>Fungi</taxon>
        <taxon>Dikarya</taxon>
        <taxon>Basidiomycota</taxon>
        <taxon>Agaricomycotina</taxon>
        <taxon>Agaricomycetes</taxon>
        <taxon>Polyporales</taxon>
        <taxon>Fomitopsis</taxon>
    </lineage>
</organism>
<dbReference type="GO" id="GO:0005886">
    <property type="term" value="C:plasma membrane"/>
    <property type="evidence" value="ECO:0007669"/>
    <property type="project" value="TreeGrafter"/>
</dbReference>
<feature type="compositionally biased region" description="Basic residues" evidence="3">
    <location>
        <begin position="810"/>
        <end position="822"/>
    </location>
</feature>
<dbReference type="PROSITE" id="PS50238">
    <property type="entry name" value="RHOGAP"/>
    <property type="match status" value="1"/>
</dbReference>
<evidence type="ECO:0000313" key="7">
    <source>
        <dbReference type="EMBL" id="KZT65625.1"/>
    </source>
</evidence>
<dbReference type="PANTHER" id="PTHR23065">
    <property type="entry name" value="PROLINE-SERINE-THREONINE PHOSPHATASE INTERACTING PROTEIN 1"/>
    <property type="match status" value="1"/>
</dbReference>
<evidence type="ECO:0000259" key="6">
    <source>
        <dbReference type="PROSITE" id="PS51741"/>
    </source>
</evidence>
<dbReference type="EMBL" id="KV429102">
    <property type="protein sequence ID" value="KZT65625.1"/>
    <property type="molecule type" value="Genomic_DNA"/>
</dbReference>
<evidence type="ECO:0000313" key="8">
    <source>
        <dbReference type="Proteomes" id="UP000076727"/>
    </source>
</evidence>
<feature type="compositionally biased region" description="Pro residues" evidence="3">
    <location>
        <begin position="948"/>
        <end position="964"/>
    </location>
</feature>
<name>A0A165MFR6_9APHY</name>
<evidence type="ECO:0000256" key="2">
    <source>
        <dbReference type="SAM" id="Coils"/>
    </source>
</evidence>
<keyword evidence="1 2" id="KW-0175">Coiled coil</keyword>
<feature type="compositionally biased region" description="Polar residues" evidence="3">
    <location>
        <begin position="883"/>
        <end position="892"/>
    </location>
</feature>
<proteinExistence type="predicted"/>
<feature type="domain" description="DEP" evidence="4">
    <location>
        <begin position="322"/>
        <end position="402"/>
    </location>
</feature>
<dbReference type="InterPro" id="IPR031160">
    <property type="entry name" value="F_BAR_dom"/>
</dbReference>
<gene>
    <name evidence="7" type="ORF">DAEQUDRAFT_768686</name>
</gene>
<dbReference type="InterPro" id="IPR008936">
    <property type="entry name" value="Rho_GTPase_activation_prot"/>
</dbReference>
<accession>A0A165MFR6</accession>
<evidence type="ECO:0000256" key="3">
    <source>
        <dbReference type="SAM" id="MobiDB-lite"/>
    </source>
</evidence>
<evidence type="ECO:0008006" key="9">
    <source>
        <dbReference type="Google" id="ProtNLM"/>
    </source>
</evidence>
<dbReference type="GO" id="GO:0005096">
    <property type="term" value="F:GTPase activator activity"/>
    <property type="evidence" value="ECO:0007669"/>
    <property type="project" value="TreeGrafter"/>
</dbReference>
<dbReference type="GO" id="GO:0007264">
    <property type="term" value="P:small GTPase-mediated signal transduction"/>
    <property type="evidence" value="ECO:0007669"/>
    <property type="project" value="TreeGrafter"/>
</dbReference>
<dbReference type="Proteomes" id="UP000076727">
    <property type="component" value="Unassembled WGS sequence"/>
</dbReference>
<dbReference type="PROSITE" id="PS51741">
    <property type="entry name" value="F_BAR"/>
    <property type="match status" value="1"/>
</dbReference>
<feature type="compositionally biased region" description="Pro residues" evidence="3">
    <location>
        <begin position="861"/>
        <end position="871"/>
    </location>
</feature>
<feature type="compositionally biased region" description="Low complexity" evidence="3">
    <location>
        <begin position="872"/>
        <end position="882"/>
    </location>
</feature>